<dbReference type="SUPFAM" id="SSF56672">
    <property type="entry name" value="DNA/RNA polymerases"/>
    <property type="match status" value="1"/>
</dbReference>
<dbReference type="PANTHER" id="PTHR34072">
    <property type="entry name" value="ENZYMATIC POLYPROTEIN-RELATED"/>
    <property type="match status" value="1"/>
</dbReference>
<reference evidence="8 9" key="1">
    <citation type="submission" date="2017-11" db="EMBL/GenBank/DDBJ databases">
        <title>De-novo sequencing of pomegranate (Punica granatum L.) genome.</title>
        <authorList>
            <person name="Akparov Z."/>
            <person name="Amiraslanov A."/>
            <person name="Hajiyeva S."/>
            <person name="Abbasov M."/>
            <person name="Kaur K."/>
            <person name="Hamwieh A."/>
            <person name="Solovyev V."/>
            <person name="Salamov A."/>
            <person name="Braich B."/>
            <person name="Kosarev P."/>
            <person name="Mahmoud A."/>
            <person name="Hajiyev E."/>
            <person name="Babayeva S."/>
            <person name="Izzatullayeva V."/>
            <person name="Mammadov A."/>
            <person name="Mammadov A."/>
            <person name="Sharifova S."/>
            <person name="Ojaghi J."/>
            <person name="Eynullazada K."/>
            <person name="Bayramov B."/>
            <person name="Abdulazimova A."/>
            <person name="Shahmuradov I."/>
        </authorList>
    </citation>
    <scope>NUCLEOTIDE SEQUENCE [LARGE SCALE GENOMIC DNA]</scope>
    <source>
        <strain evidence="9">cv. AG2017</strain>
        <tissue evidence="8">Leaf</tissue>
    </source>
</reference>
<gene>
    <name evidence="8" type="ORF">CRG98_033524</name>
</gene>
<dbReference type="PANTHER" id="PTHR34072:SF52">
    <property type="entry name" value="RIBONUCLEASE H"/>
    <property type="match status" value="1"/>
</dbReference>
<dbReference type="Proteomes" id="UP000233551">
    <property type="component" value="Unassembled WGS sequence"/>
</dbReference>
<dbReference type="Pfam" id="PF17917">
    <property type="entry name" value="RT_RNaseH"/>
    <property type="match status" value="1"/>
</dbReference>
<evidence type="ECO:0000256" key="1">
    <source>
        <dbReference type="ARBA" id="ARBA00022679"/>
    </source>
</evidence>
<dbReference type="EMBL" id="PGOL01002674">
    <property type="protein sequence ID" value="PKI46069.1"/>
    <property type="molecule type" value="Genomic_DNA"/>
</dbReference>
<keyword evidence="4" id="KW-0255">Endonuclease</keyword>
<comment type="caution">
    <text evidence="8">The sequence shown here is derived from an EMBL/GenBank/DDBJ whole genome shotgun (WGS) entry which is preliminary data.</text>
</comment>
<dbReference type="GO" id="GO:0003964">
    <property type="term" value="F:RNA-directed DNA polymerase activity"/>
    <property type="evidence" value="ECO:0007669"/>
    <property type="project" value="UniProtKB-KW"/>
</dbReference>
<evidence type="ECO:0000259" key="7">
    <source>
        <dbReference type="Pfam" id="PF17917"/>
    </source>
</evidence>
<keyword evidence="9" id="KW-1185">Reference proteome</keyword>
<evidence type="ECO:0000256" key="3">
    <source>
        <dbReference type="ARBA" id="ARBA00022722"/>
    </source>
</evidence>
<dbReference type="GO" id="GO:0004519">
    <property type="term" value="F:endonuclease activity"/>
    <property type="evidence" value="ECO:0007669"/>
    <property type="project" value="UniProtKB-KW"/>
</dbReference>
<dbReference type="STRING" id="22663.A0A2I0IQ05"/>
<evidence type="ECO:0000256" key="4">
    <source>
        <dbReference type="ARBA" id="ARBA00022759"/>
    </source>
</evidence>
<proteinExistence type="predicted"/>
<accession>A0A2I0IQ05</accession>
<name>A0A2I0IQ05_PUNGR</name>
<dbReference type="GO" id="GO:0016787">
    <property type="term" value="F:hydrolase activity"/>
    <property type="evidence" value="ECO:0007669"/>
    <property type="project" value="UniProtKB-KW"/>
</dbReference>
<evidence type="ECO:0000313" key="8">
    <source>
        <dbReference type="EMBL" id="PKI46069.1"/>
    </source>
</evidence>
<organism evidence="8 9">
    <name type="scientific">Punica granatum</name>
    <name type="common">Pomegranate</name>
    <dbReference type="NCBI Taxonomy" id="22663"/>
    <lineage>
        <taxon>Eukaryota</taxon>
        <taxon>Viridiplantae</taxon>
        <taxon>Streptophyta</taxon>
        <taxon>Embryophyta</taxon>
        <taxon>Tracheophyta</taxon>
        <taxon>Spermatophyta</taxon>
        <taxon>Magnoliopsida</taxon>
        <taxon>eudicotyledons</taxon>
        <taxon>Gunneridae</taxon>
        <taxon>Pentapetalae</taxon>
        <taxon>rosids</taxon>
        <taxon>malvids</taxon>
        <taxon>Myrtales</taxon>
        <taxon>Lythraceae</taxon>
        <taxon>Punica</taxon>
    </lineage>
</organism>
<keyword evidence="6" id="KW-0695">RNA-directed DNA polymerase</keyword>
<evidence type="ECO:0000256" key="6">
    <source>
        <dbReference type="ARBA" id="ARBA00022918"/>
    </source>
</evidence>
<protein>
    <recommendedName>
        <fullName evidence="7">Reverse transcriptase RNase H-like domain-containing protein</fullName>
    </recommendedName>
</protein>
<dbReference type="CDD" id="cd09274">
    <property type="entry name" value="RNase_HI_RT_Ty3"/>
    <property type="match status" value="1"/>
</dbReference>
<evidence type="ECO:0000256" key="5">
    <source>
        <dbReference type="ARBA" id="ARBA00022801"/>
    </source>
</evidence>
<evidence type="ECO:0000256" key="2">
    <source>
        <dbReference type="ARBA" id="ARBA00022695"/>
    </source>
</evidence>
<sequence length="201" mass="23825">MTAAMHCLRTWRHYLLGSKFVVRTDNIAMSYFQTQKKLSPKQARWQGFLAKFDFVMEYKPGRTNVMADALSRRVELAAISRLESPLLGRIKEGLQHDAKARILLELAHEGKSRQFWCEDDLVYTKGRRVYVPLYDNLRREILWECHDSKVTKRMKKWADKKRRHVEYSVGDLVLVKLHNILRHKDVHKGLTRRYEGPFQVL</sequence>
<dbReference type="InterPro" id="IPR043502">
    <property type="entry name" value="DNA/RNA_pol_sf"/>
</dbReference>
<feature type="domain" description="Reverse transcriptase RNase H-like" evidence="7">
    <location>
        <begin position="2"/>
        <end position="52"/>
    </location>
</feature>
<dbReference type="InterPro" id="IPR041373">
    <property type="entry name" value="RT_RNaseH"/>
</dbReference>
<keyword evidence="2" id="KW-0548">Nucleotidyltransferase</keyword>
<keyword evidence="5" id="KW-0378">Hydrolase</keyword>
<evidence type="ECO:0000313" key="9">
    <source>
        <dbReference type="Proteomes" id="UP000233551"/>
    </source>
</evidence>
<keyword evidence="1" id="KW-0808">Transferase</keyword>
<keyword evidence="3" id="KW-0540">Nuclease</keyword>
<dbReference type="AlphaFoldDB" id="A0A2I0IQ05"/>